<feature type="compositionally biased region" description="Polar residues" evidence="1">
    <location>
        <begin position="402"/>
        <end position="411"/>
    </location>
</feature>
<organism evidence="4">
    <name type="scientific">Salpingoeca rosetta (strain ATCC 50818 / BSB-021)</name>
    <dbReference type="NCBI Taxonomy" id="946362"/>
    <lineage>
        <taxon>Eukaryota</taxon>
        <taxon>Choanoflagellata</taxon>
        <taxon>Craspedida</taxon>
        <taxon>Salpingoecidae</taxon>
        <taxon>Salpingoeca</taxon>
    </lineage>
</organism>
<feature type="compositionally biased region" description="Low complexity" evidence="1">
    <location>
        <begin position="27"/>
        <end position="75"/>
    </location>
</feature>
<evidence type="ECO:0000256" key="1">
    <source>
        <dbReference type="SAM" id="MobiDB-lite"/>
    </source>
</evidence>
<feature type="compositionally biased region" description="Acidic residues" evidence="1">
    <location>
        <begin position="606"/>
        <end position="629"/>
    </location>
</feature>
<feature type="compositionally biased region" description="Basic residues" evidence="1">
    <location>
        <begin position="747"/>
        <end position="765"/>
    </location>
</feature>
<evidence type="ECO:0000313" key="4">
    <source>
        <dbReference type="Proteomes" id="UP000007799"/>
    </source>
</evidence>
<feature type="compositionally biased region" description="Acidic residues" evidence="1">
    <location>
        <begin position="508"/>
        <end position="518"/>
    </location>
</feature>
<keyword evidence="2" id="KW-0472">Membrane</keyword>
<evidence type="ECO:0000313" key="3">
    <source>
        <dbReference type="EMBL" id="EGD74776.1"/>
    </source>
</evidence>
<accession>F2UDS6</accession>
<reference evidence="3" key="1">
    <citation type="submission" date="2009-08" db="EMBL/GenBank/DDBJ databases">
        <title>Annotation of Salpingoeca rosetta.</title>
        <authorList>
            <consortium name="The Broad Institute Genome Sequencing Platform"/>
            <person name="Russ C."/>
            <person name="Cuomo C."/>
            <person name="Burger G."/>
            <person name="Gray M.W."/>
            <person name="Holland P.W.H."/>
            <person name="King N."/>
            <person name="Lang F.B.F."/>
            <person name="Roger A.J."/>
            <person name="Ruiz-Trillo I."/>
            <person name="Young S.K."/>
            <person name="Zeng Q."/>
            <person name="Gargeya S."/>
            <person name="Alvarado L."/>
            <person name="Berlin A."/>
            <person name="Chapman S.B."/>
            <person name="Chen Z."/>
            <person name="Freedman E."/>
            <person name="Gellesch M."/>
            <person name="Goldberg J."/>
            <person name="Griggs A."/>
            <person name="Gujja S."/>
            <person name="Heilman E."/>
            <person name="Heiman D."/>
            <person name="Howarth C."/>
            <person name="Mehta T."/>
            <person name="Neiman D."/>
            <person name="Pearson M."/>
            <person name="Roberts A."/>
            <person name="Saif S."/>
            <person name="Shea T."/>
            <person name="Shenoy N."/>
            <person name="Sisk P."/>
            <person name="Stolte C."/>
            <person name="Sykes S."/>
            <person name="White J."/>
            <person name="Yandava C."/>
            <person name="Haas B."/>
            <person name="Nusbaum C."/>
            <person name="Birren B."/>
        </authorList>
    </citation>
    <scope>NUCLEOTIDE SEQUENCE [LARGE SCALE GENOMIC DNA]</scope>
    <source>
        <strain evidence="3">ATCC 50818</strain>
    </source>
</reference>
<feature type="compositionally biased region" description="Acidic residues" evidence="1">
    <location>
        <begin position="710"/>
        <end position="719"/>
    </location>
</feature>
<feature type="transmembrane region" description="Helical" evidence="2">
    <location>
        <begin position="96"/>
        <end position="115"/>
    </location>
</feature>
<dbReference type="KEGG" id="sre:PTSG_12524"/>
<keyword evidence="2" id="KW-0812">Transmembrane</keyword>
<feature type="compositionally biased region" description="Basic residues" evidence="1">
    <location>
        <begin position="659"/>
        <end position="687"/>
    </location>
</feature>
<feature type="compositionally biased region" description="Basic residues" evidence="1">
    <location>
        <begin position="588"/>
        <end position="603"/>
    </location>
</feature>
<name>F2UDS6_SALR5</name>
<dbReference type="EMBL" id="GL832970">
    <property type="protein sequence ID" value="EGD74776.1"/>
    <property type="molecule type" value="Genomic_DNA"/>
</dbReference>
<dbReference type="Proteomes" id="UP000007799">
    <property type="component" value="Unassembled WGS sequence"/>
</dbReference>
<dbReference type="RefSeq" id="XP_004992421.1">
    <property type="nucleotide sequence ID" value="XM_004992364.1"/>
</dbReference>
<keyword evidence="2" id="KW-1133">Transmembrane helix</keyword>
<feature type="region of interest" description="Disordered" evidence="1">
    <location>
        <begin position="506"/>
        <end position="823"/>
    </location>
</feature>
<feature type="compositionally biased region" description="Acidic residues" evidence="1">
    <location>
        <begin position="557"/>
        <end position="570"/>
    </location>
</feature>
<feature type="compositionally biased region" description="Acidic residues" evidence="1">
    <location>
        <begin position="637"/>
        <end position="656"/>
    </location>
</feature>
<dbReference type="InParanoid" id="F2UDS6"/>
<sequence length="848" mass="90948">MMSVFMDAPTPARVSTPTTALLSGVSAPTTPTTTATAPITAPTTTTATAPAPTTTATAPAPTAPTTTPTRTTAPASKQRSMTTRVAAKRTRHALRWWRAVTAASALIVLALVVISNGDKNHNGVRAFPVDGSSTSAPPPTTTALQFTTTAPEDAQALELQPLPLVVNDIVEDSPTLAFSTCRGSTLAVRLEATYDTISSARVELRVDGTNTRVWDATRSIDEEFFSVDFEFVTPQSASGEGVFPLQWRCGLTVVTQNRTVPLSISITADSASEDCTCPKLHPDALNNATTAHDVQRIDGTQQQALVACGDHGRWFRLPQCQTAGDLVTIRAAESEPNTDAIIDVFALIGTEQVGRGEGTLSVNMSRPTQQGLLVFVRNRLKFNDMLFDLTVDATCAPVASDKQPTPTTLTNSADDSDDDAASSDTVTQAKIAVVAGVGSLAGLSIICAFFMCCCNSPPRCCYRLCGWRGLRRRRTSGMLHDSDSDSDRGGLCCMCCGSLRNIDHGSDNDDDDDDDIDLYGERGAQRRRGGRRRRRQSRRERDVQRRNRRRRTRGGNGDDDHDDDHDESDVTDGSSSDLDEDEREHARRERRRRRRRQSRHRRNHNDDDDDDDDDDDGDDGDGDDGDGDGDGSRSNAEGDEVDVDGIDDDGDIEDDDARGRKHGRDKVQKRHGKGGKTKIQSKQRAGKTKPTMKAVKDQDVVGSTASTSPSEDDDDDAADLADGGSGIRGGKTGKHTKAAGKTDHRSSREHRGRTHRGDRKAHTRTPHSVGSDGGSGSAVGDTRRGRGGSGCSSTAVSVGGSTARDERGGGRGGRGKHRPTTTAAAVVVEAQRRMSRRSFEDVAASLKA</sequence>
<feature type="region of interest" description="Disordered" evidence="1">
    <location>
        <begin position="401"/>
        <end position="421"/>
    </location>
</feature>
<dbReference type="AlphaFoldDB" id="F2UDS6"/>
<gene>
    <name evidence="3" type="ORF">PTSG_12524</name>
</gene>
<protein>
    <submittedName>
        <fullName evidence="3">Uncharacterized protein</fullName>
    </submittedName>
</protein>
<evidence type="ECO:0000256" key="2">
    <source>
        <dbReference type="SAM" id="Phobius"/>
    </source>
</evidence>
<dbReference type="GeneID" id="16072988"/>
<proteinExistence type="predicted"/>
<keyword evidence="4" id="KW-1185">Reference proteome</keyword>
<feature type="region of interest" description="Disordered" evidence="1">
    <location>
        <begin position="1"/>
        <end position="81"/>
    </location>
</feature>
<feature type="compositionally biased region" description="Basic residues" evidence="1">
    <location>
        <begin position="525"/>
        <end position="538"/>
    </location>
</feature>